<evidence type="ECO:0000256" key="10">
    <source>
        <dbReference type="SAM" id="Phobius"/>
    </source>
</evidence>
<reference evidence="12 13" key="1">
    <citation type="submission" date="2007-03" db="EMBL/GenBank/DDBJ databases">
        <authorList>
            <person name="Heidelberg J."/>
        </authorList>
    </citation>
    <scope>NUCLEOTIDE SEQUENCE [LARGE SCALE GENOMIC DNA]</scope>
    <source>
        <strain evidence="13">ATCC 39541 / Classical Ogawa 395 / O395</strain>
    </source>
</reference>
<keyword evidence="3" id="KW-1003">Cell membrane</keyword>
<evidence type="ECO:0000256" key="7">
    <source>
        <dbReference type="ARBA" id="ARBA00023136"/>
    </source>
</evidence>
<dbReference type="PATRIC" id="fig|345073.21.peg.2505"/>
<evidence type="ECO:0000256" key="3">
    <source>
        <dbReference type="ARBA" id="ARBA00022475"/>
    </source>
</evidence>
<evidence type="ECO:0000256" key="9">
    <source>
        <dbReference type="ARBA" id="ARBA00047594"/>
    </source>
</evidence>
<dbReference type="eggNOG" id="COG0671">
    <property type="taxonomic scope" value="Bacteria"/>
</dbReference>
<protein>
    <recommendedName>
        <fullName evidence="2">undecaprenyl-diphosphate phosphatase</fullName>
        <ecNumber evidence="2">3.6.1.27</ecNumber>
    </recommendedName>
    <alternativeName>
        <fullName evidence="8">Undecaprenyl pyrophosphate phosphatase</fullName>
    </alternativeName>
</protein>
<keyword evidence="5" id="KW-0378">Hydrolase</keyword>
<dbReference type="InterPro" id="IPR000326">
    <property type="entry name" value="PAP2/HPO"/>
</dbReference>
<comment type="subcellular location">
    <subcellularLocation>
        <location evidence="1">Cell membrane</location>
        <topology evidence="1">Multi-pass membrane protein</topology>
    </subcellularLocation>
</comment>
<evidence type="ECO:0000259" key="11">
    <source>
        <dbReference type="SMART" id="SM00014"/>
    </source>
</evidence>
<dbReference type="SMART" id="SM00014">
    <property type="entry name" value="acidPPc"/>
    <property type="match status" value="1"/>
</dbReference>
<feature type="transmembrane region" description="Helical" evidence="10">
    <location>
        <begin position="156"/>
        <end position="174"/>
    </location>
</feature>
<organism evidence="12 13">
    <name type="scientific">Vibrio cholerae serotype O1 (strain ATCC 39541 / Classical Ogawa 395 / O395)</name>
    <dbReference type="NCBI Taxonomy" id="345073"/>
    <lineage>
        <taxon>Bacteria</taxon>
        <taxon>Pseudomonadati</taxon>
        <taxon>Pseudomonadota</taxon>
        <taxon>Gammaproteobacteria</taxon>
        <taxon>Vibrionales</taxon>
        <taxon>Vibrionaceae</taxon>
        <taxon>Vibrio</taxon>
    </lineage>
</organism>
<dbReference type="Gene3D" id="1.20.144.10">
    <property type="entry name" value="Phosphatidic acid phosphatase type 2/haloperoxidase"/>
    <property type="match status" value="1"/>
</dbReference>
<evidence type="ECO:0000256" key="1">
    <source>
        <dbReference type="ARBA" id="ARBA00004651"/>
    </source>
</evidence>
<evidence type="ECO:0000313" key="13">
    <source>
        <dbReference type="Proteomes" id="UP000000249"/>
    </source>
</evidence>
<dbReference type="KEGG" id="vcr:VC395_2602"/>
<name>A0A0H3AKI8_VIBC3</name>
<feature type="transmembrane region" description="Helical" evidence="10">
    <location>
        <begin position="129"/>
        <end position="150"/>
    </location>
</feature>
<evidence type="ECO:0000256" key="4">
    <source>
        <dbReference type="ARBA" id="ARBA00022692"/>
    </source>
</evidence>
<dbReference type="OrthoDB" id="9780507at2"/>
<feature type="domain" description="Phosphatidic acid phosphatase type 2/haloperoxidase" evidence="11">
    <location>
        <begin position="65"/>
        <end position="171"/>
    </location>
</feature>
<dbReference type="InterPro" id="IPR036938">
    <property type="entry name" value="PAP2/HPO_sf"/>
</dbReference>
<dbReference type="PANTHER" id="PTHR14969">
    <property type="entry name" value="SPHINGOSINE-1-PHOSPHATE PHOSPHOHYDROLASE"/>
    <property type="match status" value="1"/>
</dbReference>
<dbReference type="EMBL" id="CP000627">
    <property type="protein sequence ID" value="ABQ21129.1"/>
    <property type="molecule type" value="Genomic_DNA"/>
</dbReference>
<evidence type="ECO:0000256" key="2">
    <source>
        <dbReference type="ARBA" id="ARBA00012374"/>
    </source>
</evidence>
<feature type="transmembrane region" description="Helical" evidence="10">
    <location>
        <begin position="35"/>
        <end position="54"/>
    </location>
</feature>
<keyword evidence="7 10" id="KW-0472">Membrane</keyword>
<keyword evidence="4 10" id="KW-0812">Transmembrane</keyword>
<gene>
    <name evidence="12" type="ordered locus">VC0395_A2063</name>
</gene>
<feature type="transmembrane region" description="Helical" evidence="10">
    <location>
        <begin position="60"/>
        <end position="80"/>
    </location>
</feature>
<sequence>MMRAMEPIAKLDLAFSLLCLQHKYNTRVARLSKSISHTGDGHLYALMGILAWWLDETHGLLFLAVGLLAFAIELPIYWLLKNSFQRRRPQELSALVTAYITPSDRYSLPSGHTAAAFVMATLIGYIYPHWYAVALCWAGLIGLARVLLGVHFLSDVIAGALLGMGSATYAMSVMEKSI</sequence>
<dbReference type="GO" id="GO:0005886">
    <property type="term" value="C:plasma membrane"/>
    <property type="evidence" value="ECO:0007669"/>
    <property type="project" value="UniProtKB-SubCell"/>
</dbReference>
<proteinExistence type="predicted"/>
<dbReference type="GO" id="GO:0050380">
    <property type="term" value="F:undecaprenyl-diphosphatase activity"/>
    <property type="evidence" value="ECO:0007669"/>
    <property type="project" value="UniProtKB-EC"/>
</dbReference>
<dbReference type="AlphaFoldDB" id="A0A0H3AKI8"/>
<comment type="catalytic activity">
    <reaction evidence="9">
        <text>di-trans,octa-cis-undecaprenyl diphosphate + H2O = di-trans,octa-cis-undecaprenyl phosphate + phosphate + H(+)</text>
        <dbReference type="Rhea" id="RHEA:28094"/>
        <dbReference type="ChEBI" id="CHEBI:15377"/>
        <dbReference type="ChEBI" id="CHEBI:15378"/>
        <dbReference type="ChEBI" id="CHEBI:43474"/>
        <dbReference type="ChEBI" id="CHEBI:58405"/>
        <dbReference type="ChEBI" id="CHEBI:60392"/>
        <dbReference type="EC" id="3.6.1.27"/>
    </reaction>
</comment>
<evidence type="ECO:0000256" key="6">
    <source>
        <dbReference type="ARBA" id="ARBA00022989"/>
    </source>
</evidence>
<dbReference type="SUPFAM" id="SSF48317">
    <property type="entry name" value="Acid phosphatase/Vanadium-dependent haloperoxidase"/>
    <property type="match status" value="1"/>
</dbReference>
<dbReference type="Pfam" id="PF01569">
    <property type="entry name" value="PAP2"/>
    <property type="match status" value="1"/>
</dbReference>
<keyword evidence="6 10" id="KW-1133">Transmembrane helix</keyword>
<dbReference type="KEGG" id="vco:VC0395_A2063"/>
<dbReference type="EC" id="3.6.1.27" evidence="2"/>
<evidence type="ECO:0000256" key="8">
    <source>
        <dbReference type="ARBA" id="ARBA00032707"/>
    </source>
</evidence>
<dbReference type="CDD" id="cd01610">
    <property type="entry name" value="PAP2_like"/>
    <property type="match status" value="1"/>
</dbReference>
<evidence type="ECO:0000313" key="12">
    <source>
        <dbReference type="EMBL" id="ABQ21129.1"/>
    </source>
</evidence>
<accession>A0A0H3AKI8</accession>
<dbReference type="PANTHER" id="PTHR14969:SF62">
    <property type="entry name" value="DECAPRENYLPHOSPHORYL-5-PHOSPHORIBOSE PHOSPHATASE RV3807C-RELATED"/>
    <property type="match status" value="1"/>
</dbReference>
<evidence type="ECO:0000256" key="5">
    <source>
        <dbReference type="ARBA" id="ARBA00022801"/>
    </source>
</evidence>
<dbReference type="Proteomes" id="UP000000249">
    <property type="component" value="Chromosome 1"/>
</dbReference>